<dbReference type="EMBL" id="MU001673">
    <property type="protein sequence ID" value="KAF2460486.1"/>
    <property type="molecule type" value="Genomic_DNA"/>
</dbReference>
<gene>
    <name evidence="7" type="ORF">BDY21DRAFT_315788</name>
</gene>
<proteinExistence type="predicted"/>
<evidence type="ECO:0000256" key="4">
    <source>
        <dbReference type="ARBA" id="ARBA00023134"/>
    </source>
</evidence>
<dbReference type="InterPro" id="IPR030393">
    <property type="entry name" value="G_ENGB_dom"/>
</dbReference>
<evidence type="ECO:0000256" key="3">
    <source>
        <dbReference type="ARBA" id="ARBA00022842"/>
    </source>
</evidence>
<accession>A0A6A6P9D5</accession>
<keyword evidence="4" id="KW-0342">GTP-binding</keyword>
<keyword evidence="2" id="KW-0547">Nucleotide-binding</keyword>
<sequence>MSTKLRRGTPSIAYVCESCISSLRTSQRTPTSPSQHLRRLTTASAQPESRSSPSSSALDNSSSSSSAPPTALPSPSSFTSPSINTYLTTSAPSASQLLLADRFFAAGNPRFLFSSPTYRDFPATPAPEVAFLGRSNVGKSSLLNGLLGRTKQRVAHVSKKPGRTRTMNAFLVGPGEGGVRDVVVGLDEKGRKKVRKEPWVGAGGGNVVVVDMPGYGKGSRKEWGEEIFKYLSKRDQLRRAFLLVDAEHGLKDSDTYILNGFRANGIPHEIVLSKADKILLPRPRMPSPEAWQRHLAHMRHASEKVYDGIVRLHGGRGMRLNAILACSGEKRDANGKLLGMDALRWAVLQAAGLGAAQLEQLLPRRRA</sequence>
<evidence type="ECO:0000313" key="8">
    <source>
        <dbReference type="Proteomes" id="UP000799766"/>
    </source>
</evidence>
<evidence type="ECO:0000256" key="1">
    <source>
        <dbReference type="ARBA" id="ARBA00022723"/>
    </source>
</evidence>
<feature type="region of interest" description="Disordered" evidence="5">
    <location>
        <begin position="25"/>
        <end position="78"/>
    </location>
</feature>
<dbReference type="PANTHER" id="PTHR46498:SF1">
    <property type="entry name" value="GTP-BINDING PROTEIN 8"/>
    <property type="match status" value="1"/>
</dbReference>
<reference evidence="7" key="1">
    <citation type="journal article" date="2020" name="Stud. Mycol.">
        <title>101 Dothideomycetes genomes: a test case for predicting lifestyles and emergence of pathogens.</title>
        <authorList>
            <person name="Haridas S."/>
            <person name="Albert R."/>
            <person name="Binder M."/>
            <person name="Bloem J."/>
            <person name="Labutti K."/>
            <person name="Salamov A."/>
            <person name="Andreopoulos B."/>
            <person name="Baker S."/>
            <person name="Barry K."/>
            <person name="Bills G."/>
            <person name="Bluhm B."/>
            <person name="Cannon C."/>
            <person name="Castanera R."/>
            <person name="Culley D."/>
            <person name="Daum C."/>
            <person name="Ezra D."/>
            <person name="Gonzalez J."/>
            <person name="Henrissat B."/>
            <person name="Kuo A."/>
            <person name="Liang C."/>
            <person name="Lipzen A."/>
            <person name="Lutzoni F."/>
            <person name="Magnuson J."/>
            <person name="Mondo S."/>
            <person name="Nolan M."/>
            <person name="Ohm R."/>
            <person name="Pangilinan J."/>
            <person name="Park H.-J."/>
            <person name="Ramirez L."/>
            <person name="Alfaro M."/>
            <person name="Sun H."/>
            <person name="Tritt A."/>
            <person name="Yoshinaga Y."/>
            <person name="Zwiers L.-H."/>
            <person name="Turgeon B."/>
            <person name="Goodwin S."/>
            <person name="Spatafora J."/>
            <person name="Crous P."/>
            <person name="Grigoriev I."/>
        </authorList>
    </citation>
    <scope>NUCLEOTIDE SEQUENCE</scope>
    <source>
        <strain evidence="7">ATCC 16933</strain>
    </source>
</reference>
<organism evidence="7 8">
    <name type="scientific">Lineolata rhizophorae</name>
    <dbReference type="NCBI Taxonomy" id="578093"/>
    <lineage>
        <taxon>Eukaryota</taxon>
        <taxon>Fungi</taxon>
        <taxon>Dikarya</taxon>
        <taxon>Ascomycota</taxon>
        <taxon>Pezizomycotina</taxon>
        <taxon>Dothideomycetes</taxon>
        <taxon>Dothideomycetes incertae sedis</taxon>
        <taxon>Lineolatales</taxon>
        <taxon>Lineolataceae</taxon>
        <taxon>Lineolata</taxon>
    </lineage>
</organism>
<evidence type="ECO:0000313" key="7">
    <source>
        <dbReference type="EMBL" id="KAF2460486.1"/>
    </source>
</evidence>
<keyword evidence="8" id="KW-1185">Reference proteome</keyword>
<dbReference type="CDD" id="cd01876">
    <property type="entry name" value="YihA_EngB"/>
    <property type="match status" value="1"/>
</dbReference>
<evidence type="ECO:0000256" key="2">
    <source>
        <dbReference type="ARBA" id="ARBA00022741"/>
    </source>
</evidence>
<dbReference type="GO" id="GO:0016787">
    <property type="term" value="F:hydrolase activity"/>
    <property type="evidence" value="ECO:0007669"/>
    <property type="project" value="UniProtKB-KW"/>
</dbReference>
<dbReference type="InterPro" id="IPR006073">
    <property type="entry name" value="GTP-bd"/>
</dbReference>
<keyword evidence="3" id="KW-0460">Magnesium</keyword>
<dbReference type="InterPro" id="IPR027417">
    <property type="entry name" value="P-loop_NTPase"/>
</dbReference>
<keyword evidence="1" id="KW-0479">Metal-binding</keyword>
<evidence type="ECO:0000259" key="6">
    <source>
        <dbReference type="PROSITE" id="PS51706"/>
    </source>
</evidence>
<dbReference type="GO" id="GO:0005739">
    <property type="term" value="C:mitochondrion"/>
    <property type="evidence" value="ECO:0007669"/>
    <property type="project" value="TreeGrafter"/>
</dbReference>
<dbReference type="PROSITE" id="PS51706">
    <property type="entry name" value="G_ENGB"/>
    <property type="match status" value="1"/>
</dbReference>
<dbReference type="GO" id="GO:0005525">
    <property type="term" value="F:GTP binding"/>
    <property type="evidence" value="ECO:0007669"/>
    <property type="project" value="UniProtKB-KW"/>
</dbReference>
<feature type="compositionally biased region" description="Polar residues" evidence="5">
    <location>
        <begin position="25"/>
        <end position="35"/>
    </location>
</feature>
<dbReference type="Pfam" id="PF01926">
    <property type="entry name" value="MMR_HSR1"/>
    <property type="match status" value="1"/>
</dbReference>
<dbReference type="InterPro" id="IPR052279">
    <property type="entry name" value="EngB_GTPase"/>
</dbReference>
<feature type="domain" description="EngB-type G" evidence="6">
    <location>
        <begin position="125"/>
        <end position="322"/>
    </location>
</feature>
<evidence type="ECO:0000256" key="5">
    <source>
        <dbReference type="SAM" id="MobiDB-lite"/>
    </source>
</evidence>
<dbReference type="AlphaFoldDB" id="A0A6A6P9D5"/>
<name>A0A6A6P9D5_9PEZI</name>
<protein>
    <submittedName>
        <fullName evidence="7">P-loop containing nucleoside triphosphate hydrolase protein</fullName>
    </submittedName>
</protein>
<dbReference type="SUPFAM" id="SSF52540">
    <property type="entry name" value="P-loop containing nucleoside triphosphate hydrolases"/>
    <property type="match status" value="1"/>
</dbReference>
<dbReference type="GO" id="GO:0046872">
    <property type="term" value="F:metal ion binding"/>
    <property type="evidence" value="ECO:0007669"/>
    <property type="project" value="UniProtKB-KW"/>
</dbReference>
<dbReference type="Gene3D" id="3.40.50.300">
    <property type="entry name" value="P-loop containing nucleotide triphosphate hydrolases"/>
    <property type="match status" value="1"/>
</dbReference>
<dbReference type="Proteomes" id="UP000799766">
    <property type="component" value="Unassembled WGS sequence"/>
</dbReference>
<dbReference type="OrthoDB" id="391988at2759"/>
<feature type="compositionally biased region" description="Low complexity" evidence="5">
    <location>
        <begin position="43"/>
        <end position="78"/>
    </location>
</feature>
<keyword evidence="7" id="KW-0378">Hydrolase</keyword>
<dbReference type="PANTHER" id="PTHR46498">
    <property type="entry name" value="GTP-BINDING PROTEIN 8"/>
    <property type="match status" value="1"/>
</dbReference>